<evidence type="ECO:0000313" key="3">
    <source>
        <dbReference type="Proteomes" id="UP000284375"/>
    </source>
</evidence>
<dbReference type="Proteomes" id="UP000284375">
    <property type="component" value="Unassembled WGS sequence"/>
</dbReference>
<dbReference type="InterPro" id="IPR029058">
    <property type="entry name" value="AB_hydrolase_fold"/>
</dbReference>
<dbReference type="OrthoDB" id="2498029at2759"/>
<dbReference type="Pfam" id="PF00561">
    <property type="entry name" value="Abhydrolase_1"/>
    <property type="match status" value="1"/>
</dbReference>
<dbReference type="SUPFAM" id="SSF53474">
    <property type="entry name" value="alpha/beta-Hydrolases"/>
    <property type="match status" value="1"/>
</dbReference>
<feature type="domain" description="AB hydrolase-1" evidence="1">
    <location>
        <begin position="50"/>
        <end position="309"/>
    </location>
</feature>
<name>A0A423WNV6_CYTCH</name>
<evidence type="ECO:0000259" key="1">
    <source>
        <dbReference type="Pfam" id="PF00561"/>
    </source>
</evidence>
<gene>
    <name evidence="2" type="ORF">VSDG_00239</name>
</gene>
<protein>
    <recommendedName>
        <fullName evidence="1">AB hydrolase-1 domain-containing protein</fullName>
    </recommendedName>
</protein>
<dbReference type="AlphaFoldDB" id="A0A423WNV6"/>
<dbReference type="EMBL" id="LJZO01000001">
    <property type="protein sequence ID" value="ROW05126.1"/>
    <property type="molecule type" value="Genomic_DNA"/>
</dbReference>
<organism evidence="2 3">
    <name type="scientific">Cytospora chrysosperma</name>
    <name type="common">Cytospora canker fungus</name>
    <name type="synonym">Sphaeria chrysosperma</name>
    <dbReference type="NCBI Taxonomy" id="252740"/>
    <lineage>
        <taxon>Eukaryota</taxon>
        <taxon>Fungi</taxon>
        <taxon>Dikarya</taxon>
        <taxon>Ascomycota</taxon>
        <taxon>Pezizomycotina</taxon>
        <taxon>Sordariomycetes</taxon>
        <taxon>Sordariomycetidae</taxon>
        <taxon>Diaporthales</taxon>
        <taxon>Cytosporaceae</taxon>
        <taxon>Cytospora</taxon>
    </lineage>
</organism>
<accession>A0A423WNV6</accession>
<dbReference type="InterPro" id="IPR000073">
    <property type="entry name" value="AB_hydrolase_1"/>
</dbReference>
<dbReference type="GO" id="GO:0016020">
    <property type="term" value="C:membrane"/>
    <property type="evidence" value="ECO:0007669"/>
    <property type="project" value="TreeGrafter"/>
</dbReference>
<dbReference type="GO" id="GO:0047372">
    <property type="term" value="F:monoacylglycerol lipase activity"/>
    <property type="evidence" value="ECO:0007669"/>
    <property type="project" value="TreeGrafter"/>
</dbReference>
<proteinExistence type="predicted"/>
<dbReference type="STRING" id="252740.A0A423WNV6"/>
<dbReference type="Gene3D" id="3.40.50.1820">
    <property type="entry name" value="alpha/beta hydrolase"/>
    <property type="match status" value="1"/>
</dbReference>
<evidence type="ECO:0000313" key="2">
    <source>
        <dbReference type="EMBL" id="ROW05126.1"/>
    </source>
</evidence>
<comment type="caution">
    <text evidence="2">The sequence shown here is derived from an EMBL/GenBank/DDBJ whole genome shotgun (WGS) entry which is preliminary data.</text>
</comment>
<sequence>MELTPEASMQYAYCNANDGIPLAFQTSLPLEDTPESGPGSPADPRRQTCILLMHGFSGSSAYFARNFAALSENHWVVAPDMRGHGASGRSKGGYHVARLAADLRAIVKFLRQNQDDVKIVPVGCSIGAAVLWTYVELFGDVDFSGFVFADQAPLQDRSPFDRWDASKAHLGCYNEATMFNAQRAWTETPEAAHQGLVSECLGYRFLPEDSDNVSPEQAAKDEEFFTGISRLCDGVWLARLLADHTRYDHREAIEEITKPTLVLAGRRTGCFPLEGMKETASRVIKGSGKPGLARWSVFDGGHWMFYEEPDRFNKEIAEFVAECVATGVSEGRNILDLPADLPAWRERLFHIREPITMREEDFDLYWSYISNVWVPNGSVRPLQNGDQSRWYQCLLHTTRSKQLAKVENGPANRQRARTSREETFCEAAIKVTHSTDGTVKLMRSNDSEHDHDLDRIDKIRRNPALKRTAAAEVAAGSKPAEVFAILNAFQDELAAAGGQWLTRQDIINASRR</sequence>
<dbReference type="GO" id="GO:0046464">
    <property type="term" value="P:acylglycerol catabolic process"/>
    <property type="evidence" value="ECO:0007669"/>
    <property type="project" value="TreeGrafter"/>
</dbReference>
<dbReference type="InterPro" id="IPR050266">
    <property type="entry name" value="AB_hydrolase_sf"/>
</dbReference>
<keyword evidence="3" id="KW-1185">Reference proteome</keyword>
<reference evidence="2 3" key="1">
    <citation type="submission" date="2015-09" db="EMBL/GenBank/DDBJ databases">
        <title>Host preference determinants of Valsa canker pathogens revealed by comparative genomics.</title>
        <authorList>
            <person name="Yin Z."/>
            <person name="Huang L."/>
        </authorList>
    </citation>
    <scope>NUCLEOTIDE SEQUENCE [LARGE SCALE GENOMIC DNA]</scope>
    <source>
        <strain evidence="2 3">YSFL</strain>
    </source>
</reference>
<dbReference type="PANTHER" id="PTHR43798">
    <property type="entry name" value="MONOACYLGLYCEROL LIPASE"/>
    <property type="match status" value="1"/>
</dbReference>
<dbReference type="PANTHER" id="PTHR43798:SF5">
    <property type="entry name" value="MONOACYLGLYCEROL LIPASE ABHD6"/>
    <property type="match status" value="1"/>
</dbReference>